<dbReference type="NCBIfam" id="NF045822">
    <property type="entry name" value="PgAcgDacpgdA2_Bac"/>
    <property type="match status" value="1"/>
</dbReference>
<accession>A0A073KBG6</accession>
<comment type="caution">
    <text evidence="2">The sequence shown here is derived from an EMBL/GenBank/DDBJ whole genome shotgun (WGS) entry which is preliminary data.</text>
</comment>
<dbReference type="SUPFAM" id="SSF88713">
    <property type="entry name" value="Glycoside hydrolase/deacetylase"/>
    <property type="match status" value="1"/>
</dbReference>
<dbReference type="EMBL" id="JOTN01000006">
    <property type="protein sequence ID" value="KEK19643.1"/>
    <property type="molecule type" value="Genomic_DNA"/>
</dbReference>
<dbReference type="OrthoDB" id="258610at2"/>
<dbReference type="GO" id="GO:0016810">
    <property type="term" value="F:hydrolase activity, acting on carbon-nitrogen (but not peptide) bonds"/>
    <property type="evidence" value="ECO:0007669"/>
    <property type="project" value="InterPro"/>
</dbReference>
<reference evidence="2 3" key="1">
    <citation type="submission" date="2014-06" db="EMBL/GenBank/DDBJ databases">
        <title>Draft genome sequence of Bacillus manliponensis JCM 15802 (MCCC 1A00708).</title>
        <authorList>
            <person name="Lai Q."/>
            <person name="Liu Y."/>
            <person name="Shao Z."/>
        </authorList>
    </citation>
    <scope>NUCLEOTIDE SEQUENCE [LARGE SCALE GENOMIC DNA]</scope>
    <source>
        <strain evidence="2 3">JCM 15802</strain>
    </source>
</reference>
<evidence type="ECO:0000259" key="1">
    <source>
        <dbReference type="PROSITE" id="PS51677"/>
    </source>
</evidence>
<dbReference type="GO" id="GO:0005975">
    <property type="term" value="P:carbohydrate metabolic process"/>
    <property type="evidence" value="ECO:0007669"/>
    <property type="project" value="InterPro"/>
</dbReference>
<dbReference type="CDD" id="cd10944">
    <property type="entry name" value="CE4_SmPgdA_like"/>
    <property type="match status" value="1"/>
</dbReference>
<protein>
    <submittedName>
        <fullName evidence="2">Peptidoglycan N-acetylglucosamine deacetylase</fullName>
    </submittedName>
</protein>
<dbReference type="Proteomes" id="UP000027822">
    <property type="component" value="Unassembled WGS sequence"/>
</dbReference>
<evidence type="ECO:0000313" key="3">
    <source>
        <dbReference type="Proteomes" id="UP000027822"/>
    </source>
</evidence>
<feature type="domain" description="NodB homology" evidence="1">
    <location>
        <begin position="69"/>
        <end position="255"/>
    </location>
</feature>
<gene>
    <name evidence="2" type="ORF">BAMA_20485</name>
</gene>
<dbReference type="PANTHER" id="PTHR10587">
    <property type="entry name" value="GLYCOSYL TRANSFERASE-RELATED"/>
    <property type="match status" value="1"/>
</dbReference>
<dbReference type="InterPro" id="IPR054858">
    <property type="entry name" value="PgAcgDac"/>
</dbReference>
<dbReference type="InterPro" id="IPR011330">
    <property type="entry name" value="Glyco_hydro/deAcase_b/a-brl"/>
</dbReference>
<dbReference type="InterPro" id="IPR002509">
    <property type="entry name" value="NODB_dom"/>
</dbReference>
<dbReference type="PANTHER" id="PTHR10587:SF125">
    <property type="entry name" value="POLYSACCHARIDE DEACETYLASE YHEN-RELATED"/>
    <property type="match status" value="1"/>
</dbReference>
<dbReference type="Gene3D" id="3.20.20.370">
    <property type="entry name" value="Glycoside hydrolase/deacetylase"/>
    <property type="match status" value="1"/>
</dbReference>
<dbReference type="PROSITE" id="PS51677">
    <property type="entry name" value="NODB"/>
    <property type="match status" value="1"/>
</dbReference>
<evidence type="ECO:0000313" key="2">
    <source>
        <dbReference type="EMBL" id="KEK19643.1"/>
    </source>
</evidence>
<dbReference type="eggNOG" id="COG0726">
    <property type="taxonomic scope" value="Bacteria"/>
</dbReference>
<dbReference type="AlphaFoldDB" id="A0A073KBG6"/>
<dbReference type="InterPro" id="IPR050248">
    <property type="entry name" value="Polysacc_deacetylase_ArnD"/>
</dbReference>
<dbReference type="RefSeq" id="WP_034638456.1">
    <property type="nucleotide sequence ID" value="NZ_CBCSJC010000015.1"/>
</dbReference>
<organism evidence="2 3">
    <name type="scientific">Bacillus manliponensis</name>
    <dbReference type="NCBI Taxonomy" id="574376"/>
    <lineage>
        <taxon>Bacteria</taxon>
        <taxon>Bacillati</taxon>
        <taxon>Bacillota</taxon>
        <taxon>Bacilli</taxon>
        <taxon>Bacillales</taxon>
        <taxon>Bacillaceae</taxon>
        <taxon>Bacillus</taxon>
        <taxon>Bacillus cereus group</taxon>
    </lineage>
</organism>
<dbReference type="Pfam" id="PF01522">
    <property type="entry name" value="Polysacc_deac_1"/>
    <property type="match status" value="1"/>
</dbReference>
<name>A0A073KBG6_9BACI</name>
<dbReference type="STRING" id="574376.BAMA_20485"/>
<keyword evidence="3" id="KW-1185">Reference proteome</keyword>
<proteinExistence type="predicted"/>
<sequence length="273" mass="31136">MHNKGYMITFMKRAAILCIGILFLFQGFLGTIHIVEASEEAQPIQFVSEMQTTITQKETPKYYNGQERKVAYLTFDDGPGKPTAELLDMLKEHDAKATFFVVGPRVKQHPELVERQLKEGHYTGMHSMTHQYGKLYKQGQFVEEMKENQQIITDVIKTEPKLVRPPYGSMPGLTEELRNKVVENDLKVWDWTIDSLDWKYNKAPVDVGAAKIAEHVVANATKPVEVILLHDIHEQSVAAVPAIIEGLAAKGYEFESYSENAHFPVNFWKDDRL</sequence>